<dbReference type="InterPro" id="IPR002837">
    <property type="entry name" value="DUF123"/>
</dbReference>
<dbReference type="AlphaFoldDB" id="A0A1T2LAR9"/>
<keyword evidence="2" id="KW-1185">Reference proteome</keyword>
<accession>A0A1T2LAR9</accession>
<dbReference type="PANTHER" id="PTHR37460:SF1">
    <property type="entry name" value="ENDONUCLEASE III"/>
    <property type="match status" value="1"/>
</dbReference>
<evidence type="ECO:0000313" key="2">
    <source>
        <dbReference type="Proteomes" id="UP000191110"/>
    </source>
</evidence>
<dbReference type="EMBL" id="MPRL01000003">
    <property type="protein sequence ID" value="OOZ42046.1"/>
    <property type="molecule type" value="Genomic_DNA"/>
</dbReference>
<sequence>MVAEDSGAYRLTLQLDQAATITVGRLGSFAFKAGQYAYIGSAKRALSKRVARHQRLAAKKSGKLHWHIDYLMSHPDCHMIKQELFEAGKECEISAAMARRRGVTIPVEGFGATDCRAGCKTHLYKLPERKMATE</sequence>
<proteinExistence type="predicted"/>
<dbReference type="CDD" id="cd10441">
    <property type="entry name" value="GIY-YIG_COG1833"/>
    <property type="match status" value="1"/>
</dbReference>
<protein>
    <recommendedName>
        <fullName evidence="3">GIY-YIG domain-containing protein</fullName>
    </recommendedName>
</protein>
<gene>
    <name evidence="1" type="ORF">BOW53_01550</name>
</gene>
<organism evidence="1 2">
    <name type="scientific">Solemya pervernicosa gill symbiont</name>
    <dbReference type="NCBI Taxonomy" id="642797"/>
    <lineage>
        <taxon>Bacteria</taxon>
        <taxon>Pseudomonadati</taxon>
        <taxon>Pseudomonadota</taxon>
        <taxon>Gammaproteobacteria</taxon>
        <taxon>sulfur-oxidizing symbionts</taxon>
    </lineage>
</organism>
<dbReference type="PANTHER" id="PTHR37460">
    <property type="entry name" value="ENDONUCLEASE III"/>
    <property type="match status" value="1"/>
</dbReference>
<name>A0A1T2LAR9_9GAMM</name>
<dbReference type="Proteomes" id="UP000191110">
    <property type="component" value="Unassembled WGS sequence"/>
</dbReference>
<evidence type="ECO:0008006" key="3">
    <source>
        <dbReference type="Google" id="ProtNLM"/>
    </source>
</evidence>
<reference evidence="1 2" key="1">
    <citation type="submission" date="2016-11" db="EMBL/GenBank/DDBJ databases">
        <title>Mixed transmission modes and dynamic genome evolution in an obligate animal-bacterial symbiosis.</title>
        <authorList>
            <person name="Russell S.L."/>
            <person name="Corbett-Detig R.B."/>
            <person name="Cavanaugh C.M."/>
        </authorList>
    </citation>
    <scope>NUCLEOTIDE SEQUENCE [LARGE SCALE GENOMIC DNA]</scope>
    <source>
        <strain evidence="1">Sveles-Q1</strain>
    </source>
</reference>
<dbReference type="OrthoDB" id="9811593at2"/>
<evidence type="ECO:0000313" key="1">
    <source>
        <dbReference type="EMBL" id="OOZ42046.1"/>
    </source>
</evidence>
<comment type="caution">
    <text evidence="1">The sequence shown here is derived from an EMBL/GenBank/DDBJ whole genome shotgun (WGS) entry which is preliminary data.</text>
</comment>
<dbReference type="Pfam" id="PF01986">
    <property type="entry name" value="DUF123"/>
    <property type="match status" value="1"/>
</dbReference>